<evidence type="ECO:0000256" key="4">
    <source>
        <dbReference type="SAM" id="SignalP"/>
    </source>
</evidence>
<keyword evidence="2" id="KW-0378">Hydrolase</keyword>
<dbReference type="PANTHER" id="PTHR30023">
    <property type="entry name" value="D-ALANYL-D-ALANINE CARBOXYPEPTIDASE"/>
    <property type="match status" value="1"/>
</dbReference>
<comment type="similarity">
    <text evidence="1">Belongs to the peptidase S13 family.</text>
</comment>
<dbReference type="SUPFAM" id="SSF56601">
    <property type="entry name" value="beta-lactamase/transpeptidase-like"/>
    <property type="match status" value="1"/>
</dbReference>
<dbReference type="eggNOG" id="COG2027">
    <property type="taxonomic scope" value="Bacteria"/>
</dbReference>
<keyword evidence="6" id="KW-1185">Reference proteome</keyword>
<protein>
    <submittedName>
        <fullName evidence="5">Putative D-alanyl-D-alanine carboxypeptidase</fullName>
    </submittedName>
</protein>
<reference evidence="5 6" key="1">
    <citation type="journal article" date="2011" name="J. Bacteriol.">
        <title>Complete genome sequence of Amycolicicoccus subflavus DQS3-9A1T, an actinomycete isolated from crude oil-polluted soil.</title>
        <authorList>
            <person name="Cai M."/>
            <person name="Chen W.M."/>
            <person name="Nie Y."/>
            <person name="Chi C.Q."/>
            <person name="Wang Y.N."/>
            <person name="Tang Y.Q."/>
            <person name="Li G.Y."/>
            <person name="Wu X.L."/>
        </authorList>
    </citation>
    <scope>NUCLEOTIDE SEQUENCE [LARGE SCALE GENOMIC DNA]</scope>
    <source>
        <strain evidence="6">DSM 45089 / DQS3-9A1</strain>
    </source>
</reference>
<evidence type="ECO:0000313" key="6">
    <source>
        <dbReference type="Proteomes" id="UP000009235"/>
    </source>
</evidence>
<dbReference type="InterPro" id="IPR000667">
    <property type="entry name" value="Peptidase_S13"/>
</dbReference>
<dbReference type="EMBL" id="CP002786">
    <property type="protein sequence ID" value="AEF42443.1"/>
    <property type="molecule type" value="Genomic_DNA"/>
</dbReference>
<accession>F6EIF1</accession>
<dbReference type="RefSeq" id="WP_013808792.1">
    <property type="nucleotide sequence ID" value="NC_015564.1"/>
</dbReference>
<dbReference type="Gene3D" id="3.40.710.10">
    <property type="entry name" value="DD-peptidase/beta-lactamase superfamily"/>
    <property type="match status" value="1"/>
</dbReference>
<sequence length="525" mass="54688">MCLRNRLGFIALISALVATSCTTTDDESPPASSDLPSDAVEIMSSDPYAAGRWSYLVLDPDDGRVIYSNLADEFFFLASISKEFTVSTVFDDLGSSTTLTTPVYSTVEPDDGTLTGDLILVASGDLALGGRGALEGQFRFTEGAVDHVYADVIPGAVLPEDDPLAGLDALAQQIADSGITEVDGDVLIDARLWEVLEAQEGPVPPIFVNDNLLDIEVNPGASGEPASLRMVPETGAFTLENSVETAEEGASANLEVSVDPENSRVLQVSGSIPPGDPALTVYRIPDAESWARTLFIEALERAGISVSTDALAANDATALPDASTYSDDREVASIESAPLGQMGGMILATSYNTGANAFLCLLATEAGSTDCDDGLPAIRELAESAGIDPSHVVLVDGQGGDPASATPEAVVQLLDYIQDQQWGDTFAEGLPNLGERGSLGITGQDSPARGKVRGKTGTKAEGVPATEQLFFSVQGLAGYLDIGNGKNVLFVVAVSNALFPSVDGIFQVNEDVAGVAAAFQQELEE</sequence>
<feature type="region of interest" description="Disordered" evidence="3">
    <location>
        <begin position="437"/>
        <end position="459"/>
    </location>
</feature>
<dbReference type="GO" id="GO:0004185">
    <property type="term" value="F:serine-type carboxypeptidase activity"/>
    <property type="evidence" value="ECO:0007669"/>
    <property type="project" value="InterPro"/>
</dbReference>
<gene>
    <name evidence="5" type="ordered locus">AS9A_4009</name>
</gene>
<dbReference type="STRING" id="443218.AS9A_4009"/>
<dbReference type="PANTHER" id="PTHR30023:SF0">
    <property type="entry name" value="PENICILLIN-SENSITIVE CARBOXYPEPTIDASE A"/>
    <property type="match status" value="1"/>
</dbReference>
<dbReference type="InterPro" id="IPR012338">
    <property type="entry name" value="Beta-lactam/transpept-like"/>
</dbReference>
<dbReference type="AlphaFoldDB" id="F6EIF1"/>
<dbReference type="KEGG" id="asd:AS9A_4009"/>
<feature type="signal peptide" evidence="4">
    <location>
        <begin position="1"/>
        <end position="20"/>
    </location>
</feature>
<evidence type="ECO:0000256" key="2">
    <source>
        <dbReference type="ARBA" id="ARBA00022801"/>
    </source>
</evidence>
<evidence type="ECO:0000256" key="3">
    <source>
        <dbReference type="SAM" id="MobiDB-lite"/>
    </source>
</evidence>
<evidence type="ECO:0000256" key="1">
    <source>
        <dbReference type="ARBA" id="ARBA00006096"/>
    </source>
</evidence>
<evidence type="ECO:0000313" key="5">
    <source>
        <dbReference type="EMBL" id="AEF42443.1"/>
    </source>
</evidence>
<feature type="chain" id="PRO_5003339265" evidence="4">
    <location>
        <begin position="21"/>
        <end position="525"/>
    </location>
</feature>
<dbReference type="HOGENOM" id="CLU_017692_1_0_11"/>
<dbReference type="Pfam" id="PF02113">
    <property type="entry name" value="Peptidase_S13"/>
    <property type="match status" value="1"/>
</dbReference>
<proteinExistence type="inferred from homology"/>
<dbReference type="PROSITE" id="PS51257">
    <property type="entry name" value="PROKAR_LIPOPROTEIN"/>
    <property type="match status" value="1"/>
</dbReference>
<organism evidence="5 6">
    <name type="scientific">Hoyosella subflava (strain DSM 45089 / JCM 17490 / NBRC 109087 / DQS3-9A1)</name>
    <name type="common">Amycolicicoccus subflavus</name>
    <dbReference type="NCBI Taxonomy" id="443218"/>
    <lineage>
        <taxon>Bacteria</taxon>
        <taxon>Bacillati</taxon>
        <taxon>Actinomycetota</taxon>
        <taxon>Actinomycetes</taxon>
        <taxon>Mycobacteriales</taxon>
        <taxon>Hoyosellaceae</taxon>
        <taxon>Hoyosella</taxon>
    </lineage>
</organism>
<keyword evidence="5" id="KW-0121">Carboxypeptidase</keyword>
<dbReference type="GO" id="GO:0000270">
    <property type="term" value="P:peptidoglycan metabolic process"/>
    <property type="evidence" value="ECO:0007669"/>
    <property type="project" value="TreeGrafter"/>
</dbReference>
<keyword evidence="4" id="KW-0732">Signal</keyword>
<dbReference type="NCBIfam" id="TIGR00666">
    <property type="entry name" value="PBP4"/>
    <property type="match status" value="1"/>
</dbReference>
<dbReference type="Proteomes" id="UP000009235">
    <property type="component" value="Chromosome"/>
</dbReference>
<keyword evidence="5" id="KW-0645">Protease</keyword>
<name>F6EIF1_HOYSD</name>
<dbReference type="Gene3D" id="3.50.80.20">
    <property type="entry name" value="D-Ala-D-Ala carboxypeptidase C, peptidase S13"/>
    <property type="match status" value="1"/>
</dbReference>
<dbReference type="GO" id="GO:0006508">
    <property type="term" value="P:proteolysis"/>
    <property type="evidence" value="ECO:0007669"/>
    <property type="project" value="InterPro"/>
</dbReference>